<evidence type="ECO:0000313" key="2">
    <source>
        <dbReference type="Proteomes" id="UP001610990"/>
    </source>
</evidence>
<dbReference type="Gene3D" id="1.10.30.50">
    <property type="match status" value="1"/>
</dbReference>
<keyword evidence="2" id="KW-1185">Reference proteome</keyword>
<dbReference type="EMBL" id="JBIRGH010000001">
    <property type="protein sequence ID" value="MFH8583454.1"/>
    <property type="molecule type" value="Genomic_DNA"/>
</dbReference>
<dbReference type="GO" id="GO:0004519">
    <property type="term" value="F:endonuclease activity"/>
    <property type="evidence" value="ECO:0007669"/>
    <property type="project" value="UniProtKB-KW"/>
</dbReference>
<protein>
    <submittedName>
        <fullName evidence="1">HNH endonuclease</fullName>
    </submittedName>
</protein>
<dbReference type="Proteomes" id="UP001610990">
    <property type="component" value="Unassembled WGS sequence"/>
</dbReference>
<keyword evidence="1" id="KW-0378">Hydrolase</keyword>
<gene>
    <name evidence="1" type="ORF">ACH4GP_03525</name>
</gene>
<dbReference type="RefSeq" id="WP_397671021.1">
    <property type="nucleotide sequence ID" value="NZ_JBIRGH010000001.1"/>
</dbReference>
<organism evidence="1 2">
    <name type="scientific">Streptomyces celluloflavus</name>
    <dbReference type="NCBI Taxonomy" id="58344"/>
    <lineage>
        <taxon>Bacteria</taxon>
        <taxon>Bacillati</taxon>
        <taxon>Actinomycetota</taxon>
        <taxon>Actinomycetes</taxon>
        <taxon>Kitasatosporales</taxon>
        <taxon>Streptomycetaceae</taxon>
        <taxon>Streptomyces</taxon>
    </lineage>
</organism>
<keyword evidence="1" id="KW-0255">Endonuclease</keyword>
<name>A0ABW7R7S5_9ACTN</name>
<comment type="caution">
    <text evidence="1">The sequence shown here is derived from an EMBL/GenBank/DDBJ whole genome shotgun (WGS) entry which is preliminary data.</text>
</comment>
<reference evidence="1 2" key="1">
    <citation type="submission" date="2024-10" db="EMBL/GenBank/DDBJ databases">
        <title>The Natural Products Discovery Center: Release of the First 8490 Sequenced Strains for Exploring Actinobacteria Biosynthetic Diversity.</title>
        <authorList>
            <person name="Kalkreuter E."/>
            <person name="Kautsar S.A."/>
            <person name="Yang D."/>
            <person name="Bader C.D."/>
            <person name="Teijaro C.N."/>
            <person name="Fluegel L."/>
            <person name="Davis C.M."/>
            <person name="Simpson J.R."/>
            <person name="Lauterbach L."/>
            <person name="Steele A.D."/>
            <person name="Gui C."/>
            <person name="Meng S."/>
            <person name="Li G."/>
            <person name="Viehrig K."/>
            <person name="Ye F."/>
            <person name="Su P."/>
            <person name="Kiefer A.F."/>
            <person name="Nichols A."/>
            <person name="Cepeda A.J."/>
            <person name="Yan W."/>
            <person name="Fan B."/>
            <person name="Jiang Y."/>
            <person name="Adhikari A."/>
            <person name="Zheng C.-J."/>
            <person name="Schuster L."/>
            <person name="Cowan T.M."/>
            <person name="Smanski M.J."/>
            <person name="Chevrette M.G."/>
            <person name="De Carvalho L.P.S."/>
            <person name="Shen B."/>
        </authorList>
    </citation>
    <scope>NUCLEOTIDE SEQUENCE [LARGE SCALE GENOMIC DNA]</scope>
    <source>
        <strain evidence="1 2">NPDC018013</strain>
    </source>
</reference>
<accession>A0ABW7R7S5</accession>
<keyword evidence="1" id="KW-0540">Nuclease</keyword>
<proteinExistence type="predicted"/>
<evidence type="ECO:0000313" key="1">
    <source>
        <dbReference type="EMBL" id="MFH8583454.1"/>
    </source>
</evidence>
<sequence length="347" mass="37742">MTGSEFYRVEPTARSSWRLAVLMGANSRTYKFALGRALLDLARQGHAEVPLRDLAVPYAMSLVEHAAQAPQASERTPVGTADFLAVVAAESAESRRLGTPTDRLLDAAVRSLPAMVLRKFHNLRGIPELPHRFYEVTGSGGSAGGSGGPGRRIVRLTDDLHRVARSEQAVGLRAELGARWSIVENSFATGIGRSLIADGFTVDRATSALTDTQRRRSVAGVTEAVIGFQHGRCLTCGDDITPECRTVVDHVFPYALMKRYGSVSGWPGPDLDQLWNLAPAHETCNSAKSDRLPTDDELRRLARRNTAIMESPVPLKRTLQLTLEPPGNGRRPGGWPEFLREVSGLVS</sequence>